<evidence type="ECO:0000259" key="12">
    <source>
        <dbReference type="Pfam" id="PF00849"/>
    </source>
</evidence>
<comment type="caution">
    <text evidence="14">The sequence shown here is derived from an EMBL/GenBank/DDBJ whole genome shotgun (WGS) entry which is preliminary data.</text>
</comment>
<dbReference type="InterPro" id="IPR050343">
    <property type="entry name" value="RsuA_PseudoU_synthase"/>
</dbReference>
<evidence type="ECO:0000256" key="4">
    <source>
        <dbReference type="ARBA" id="ARBA00038922"/>
    </source>
</evidence>
<dbReference type="RefSeq" id="WP_135207980.1">
    <property type="nucleotide sequence ID" value="NZ_SPVF01000186.1"/>
</dbReference>
<dbReference type="GO" id="GO:0160138">
    <property type="term" value="F:23S rRNA pseudouridine(2604) synthase activity"/>
    <property type="evidence" value="ECO:0007669"/>
    <property type="project" value="UniProtKB-EC"/>
</dbReference>
<gene>
    <name evidence="14" type="ORF">E4L96_14725</name>
</gene>
<feature type="domain" description="RNA-binding S4" evidence="13">
    <location>
        <begin position="5"/>
        <end position="48"/>
    </location>
</feature>
<evidence type="ECO:0000256" key="11">
    <source>
        <dbReference type="PROSITE-ProRule" id="PRU00182"/>
    </source>
</evidence>
<evidence type="ECO:0000256" key="7">
    <source>
        <dbReference type="ARBA" id="ARBA00041697"/>
    </source>
</evidence>
<dbReference type="InterPro" id="IPR036986">
    <property type="entry name" value="S4_RNA-bd_sf"/>
</dbReference>
<organism evidence="14 15">
    <name type="scientific">Zemynaea arenosa</name>
    <dbReference type="NCBI Taxonomy" id="2561931"/>
    <lineage>
        <taxon>Bacteria</taxon>
        <taxon>Pseudomonadati</taxon>
        <taxon>Pseudomonadota</taxon>
        <taxon>Betaproteobacteria</taxon>
        <taxon>Burkholderiales</taxon>
        <taxon>Oxalobacteraceae</taxon>
        <taxon>Telluria group</taxon>
        <taxon>Zemynaea</taxon>
    </lineage>
</organism>
<evidence type="ECO:0000256" key="5">
    <source>
        <dbReference type="ARBA" id="ARBA00039989"/>
    </source>
</evidence>
<comment type="catalytic activity">
    <reaction evidence="3">
        <text>uridine(2604) in 23S rRNA = pseudouridine(2604) in 23S rRNA</text>
        <dbReference type="Rhea" id="RHEA:38875"/>
        <dbReference type="Rhea" id="RHEA-COMP:10093"/>
        <dbReference type="Rhea" id="RHEA-COMP:10094"/>
        <dbReference type="ChEBI" id="CHEBI:65314"/>
        <dbReference type="ChEBI" id="CHEBI:65315"/>
        <dbReference type="EC" id="5.4.99.21"/>
    </reaction>
</comment>
<feature type="domain" description="Pseudouridine synthase RsuA/RluA-like" evidence="12">
    <location>
        <begin position="66"/>
        <end position="135"/>
    </location>
</feature>
<dbReference type="Pfam" id="PF00849">
    <property type="entry name" value="PseudoU_synth_2"/>
    <property type="match status" value="1"/>
</dbReference>
<dbReference type="Gene3D" id="3.30.2350.10">
    <property type="entry name" value="Pseudouridine synthase"/>
    <property type="match status" value="1"/>
</dbReference>
<dbReference type="PROSITE" id="PS50889">
    <property type="entry name" value="S4"/>
    <property type="match status" value="1"/>
</dbReference>
<dbReference type="GO" id="GO:0003723">
    <property type="term" value="F:RNA binding"/>
    <property type="evidence" value="ECO:0007669"/>
    <property type="project" value="UniProtKB-KW"/>
</dbReference>
<dbReference type="GO" id="GO:0000455">
    <property type="term" value="P:enzyme-directed rRNA pseudouridine synthesis"/>
    <property type="evidence" value="ECO:0007669"/>
    <property type="project" value="UniProtKB-ARBA"/>
</dbReference>
<evidence type="ECO:0000256" key="9">
    <source>
        <dbReference type="ARBA" id="ARBA00042890"/>
    </source>
</evidence>
<sequence>MSDGVRLNKRVAEDVPCSRSEAEAYILGGWVSVDGVVVEEPGARVGHDRRIALLPGATAMPIAPVTIVVHKPAGVEVSAALIDPAQQEGKQRFLKHHLHKLELVAPLEKSASGLVVFTQDYRVLRKFREDAPEQEIIVEVAGTISEGGLQQLNQGMKVSWQNETRLRFATKIATPGLIDRLCRDVGLRVLAQKRIRIGRLPMSSLPPARWRYLTPVERF</sequence>
<dbReference type="Pfam" id="PF01479">
    <property type="entry name" value="S4"/>
    <property type="match status" value="1"/>
</dbReference>
<dbReference type="OrthoDB" id="9807213at2"/>
<protein>
    <recommendedName>
        <fullName evidence="5">Dual-specificity RNA pseudouridine synthase RluF</fullName>
        <ecNumber evidence="4">5.4.99.21</ecNumber>
    </recommendedName>
    <alternativeName>
        <fullName evidence="7">23S rRNA pseudouridine(2604) synthase</fullName>
    </alternativeName>
    <alternativeName>
        <fullName evidence="9">Ribosomal large subunit pseudouridine synthase F</fullName>
    </alternativeName>
    <alternativeName>
        <fullName evidence="8">rRNA pseudouridylate synthase F</fullName>
    </alternativeName>
    <alternativeName>
        <fullName evidence="10">rRNA-uridine isomerase F</fullName>
    </alternativeName>
    <alternativeName>
        <fullName evidence="6">tRNA(Tyr) pseudouridine(35) synthase</fullName>
    </alternativeName>
</protein>
<dbReference type="PANTHER" id="PTHR47683">
    <property type="entry name" value="PSEUDOURIDINE SYNTHASE FAMILY PROTEIN-RELATED"/>
    <property type="match status" value="1"/>
</dbReference>
<name>A0A4Y9SC97_9BURK</name>
<evidence type="ECO:0000256" key="6">
    <source>
        <dbReference type="ARBA" id="ARBA00041420"/>
    </source>
</evidence>
<dbReference type="Proteomes" id="UP000298438">
    <property type="component" value="Unassembled WGS sequence"/>
</dbReference>
<dbReference type="EMBL" id="SPVF01000186">
    <property type="protein sequence ID" value="TFW17378.1"/>
    <property type="molecule type" value="Genomic_DNA"/>
</dbReference>
<dbReference type="CDD" id="cd00165">
    <property type="entry name" value="S4"/>
    <property type="match status" value="1"/>
</dbReference>
<keyword evidence="11" id="KW-0694">RNA-binding</keyword>
<evidence type="ECO:0000256" key="10">
    <source>
        <dbReference type="ARBA" id="ARBA00043147"/>
    </source>
</evidence>
<dbReference type="Gene3D" id="3.10.290.10">
    <property type="entry name" value="RNA-binding S4 domain"/>
    <property type="match status" value="1"/>
</dbReference>
<dbReference type="InterPro" id="IPR002942">
    <property type="entry name" value="S4_RNA-bd"/>
</dbReference>
<accession>A0A4Y9SC97</accession>
<evidence type="ECO:0000259" key="13">
    <source>
        <dbReference type="Pfam" id="PF01479"/>
    </source>
</evidence>
<evidence type="ECO:0000256" key="3">
    <source>
        <dbReference type="ARBA" id="ARBA00036535"/>
    </source>
</evidence>
<proteinExistence type="predicted"/>
<reference evidence="14 15" key="1">
    <citation type="submission" date="2019-03" db="EMBL/GenBank/DDBJ databases">
        <title>Draft Genome Sequence of Massilia arenosa sp. nov., a Novel Massilia Species Isolated from a Sandy-loam Maize Soil.</title>
        <authorList>
            <person name="Raths R."/>
            <person name="Peta V."/>
            <person name="Bucking H."/>
        </authorList>
    </citation>
    <scope>NUCLEOTIDE SEQUENCE [LARGE SCALE GENOMIC DNA]</scope>
    <source>
        <strain evidence="14 15">MC02</strain>
    </source>
</reference>
<keyword evidence="15" id="KW-1185">Reference proteome</keyword>
<dbReference type="AlphaFoldDB" id="A0A4Y9SC97"/>
<evidence type="ECO:0000256" key="1">
    <source>
        <dbReference type="ARBA" id="ARBA00023235"/>
    </source>
</evidence>
<dbReference type="InterPro" id="IPR020103">
    <property type="entry name" value="PsdUridine_synth_cat_dom_sf"/>
</dbReference>
<evidence type="ECO:0000313" key="14">
    <source>
        <dbReference type="EMBL" id="TFW17378.1"/>
    </source>
</evidence>
<dbReference type="SUPFAM" id="SSF55174">
    <property type="entry name" value="Alpha-L RNA-binding motif"/>
    <property type="match status" value="1"/>
</dbReference>
<dbReference type="PANTHER" id="PTHR47683:SF2">
    <property type="entry name" value="RNA-BINDING S4 DOMAIN-CONTAINING PROTEIN"/>
    <property type="match status" value="1"/>
</dbReference>
<dbReference type="EC" id="5.4.99.21" evidence="4"/>
<evidence type="ECO:0000256" key="2">
    <source>
        <dbReference type="ARBA" id="ARBA00036390"/>
    </source>
</evidence>
<evidence type="ECO:0000313" key="15">
    <source>
        <dbReference type="Proteomes" id="UP000298438"/>
    </source>
</evidence>
<dbReference type="InterPro" id="IPR006145">
    <property type="entry name" value="PsdUridine_synth_RsuA/RluA"/>
</dbReference>
<dbReference type="SUPFAM" id="SSF55120">
    <property type="entry name" value="Pseudouridine synthase"/>
    <property type="match status" value="1"/>
</dbReference>
<keyword evidence="1" id="KW-0413">Isomerase</keyword>
<evidence type="ECO:0000256" key="8">
    <source>
        <dbReference type="ARBA" id="ARBA00042843"/>
    </source>
</evidence>
<comment type="catalytic activity">
    <reaction evidence="2">
        <text>uridine(35) in tRNA(Tyr) = pseudouridine(35) in tRNA(Tyr)</text>
        <dbReference type="Rhea" id="RHEA:60556"/>
        <dbReference type="Rhea" id="RHEA-COMP:15607"/>
        <dbReference type="Rhea" id="RHEA-COMP:15608"/>
        <dbReference type="ChEBI" id="CHEBI:65314"/>
        <dbReference type="ChEBI" id="CHEBI:65315"/>
    </reaction>
</comment>